<dbReference type="AlphaFoldDB" id="A0A1B6DRP5"/>
<name>A0A1B6DRP5_9HEMI</name>
<organism evidence="1">
    <name type="scientific">Clastoptera arizonana</name>
    <name type="common">Arizona spittle bug</name>
    <dbReference type="NCBI Taxonomy" id="38151"/>
    <lineage>
        <taxon>Eukaryota</taxon>
        <taxon>Metazoa</taxon>
        <taxon>Ecdysozoa</taxon>
        <taxon>Arthropoda</taxon>
        <taxon>Hexapoda</taxon>
        <taxon>Insecta</taxon>
        <taxon>Pterygota</taxon>
        <taxon>Neoptera</taxon>
        <taxon>Paraneoptera</taxon>
        <taxon>Hemiptera</taxon>
        <taxon>Auchenorrhyncha</taxon>
        <taxon>Cercopoidea</taxon>
        <taxon>Clastopteridae</taxon>
        <taxon>Clastoptera</taxon>
    </lineage>
</organism>
<gene>
    <name evidence="1" type="ORF">g.11898</name>
</gene>
<evidence type="ECO:0000313" key="1">
    <source>
        <dbReference type="EMBL" id="JAS28354.1"/>
    </source>
</evidence>
<accession>A0A1B6DRP5</accession>
<sequence>SSKENLKNELVDDFQNLSGTTSDVHTIQYFETIVKRLLPSNDTTLRMLPDKSLTDESSININNDNTFKNHVKHQTTEQDNTLQETTVFGNVTCEFDTISPNDIYNQSLINNSNLLISDAMSSLVSKPNILQTPNLLLESSTCETSNRIGSPGIQHNRSVTSNSDINIKNDSICDKSSIVKQTENKYLSQNDLPCEKLLGDVATADILISSNIKPSIASSDQLHTSTSDFTMDICFKPLQITNTIAVLNNDSLVLESNENEEFLFDTKFLEVTKEIQQNHSLTALSNYELMSNESLSLNLTETENSLHKIDCGNSICEGIQNNHITTENITHNELLSNNSNINISSIESILLQDQEDKSCEITSSSGCNKIPYYESNSNENLGNNSLGEDSVQSQPTEVIVEKCVTNGFNTDNSSSYETLPDKITTAEVINGSFISNNLSNALAPGPIIDDLSLT</sequence>
<feature type="non-terminal residue" evidence="1">
    <location>
        <position position="454"/>
    </location>
</feature>
<feature type="non-terminal residue" evidence="1">
    <location>
        <position position="1"/>
    </location>
</feature>
<proteinExistence type="predicted"/>
<protein>
    <submittedName>
        <fullName evidence="1">Uncharacterized protein</fullName>
    </submittedName>
</protein>
<dbReference type="EMBL" id="GEDC01008944">
    <property type="protein sequence ID" value="JAS28354.1"/>
    <property type="molecule type" value="Transcribed_RNA"/>
</dbReference>
<reference evidence="1" key="1">
    <citation type="submission" date="2015-12" db="EMBL/GenBank/DDBJ databases">
        <title>De novo transcriptome assembly of four potential Pierce s Disease insect vectors from Arizona vineyards.</title>
        <authorList>
            <person name="Tassone E.E."/>
        </authorList>
    </citation>
    <scope>NUCLEOTIDE SEQUENCE</scope>
</reference>